<gene>
    <name evidence="8" type="ORF">GCM10007067_09700</name>
</gene>
<feature type="region of interest" description="Disordered" evidence="6">
    <location>
        <begin position="1"/>
        <end position="27"/>
    </location>
</feature>
<evidence type="ECO:0000256" key="6">
    <source>
        <dbReference type="SAM" id="MobiDB-lite"/>
    </source>
</evidence>
<feature type="transmembrane region" description="Helical" evidence="7">
    <location>
        <begin position="34"/>
        <end position="55"/>
    </location>
</feature>
<feature type="transmembrane region" description="Helical" evidence="7">
    <location>
        <begin position="67"/>
        <end position="84"/>
    </location>
</feature>
<feature type="transmembrane region" description="Helical" evidence="7">
    <location>
        <begin position="105"/>
        <end position="129"/>
    </location>
</feature>
<feature type="transmembrane region" description="Helical" evidence="7">
    <location>
        <begin position="205"/>
        <end position="221"/>
    </location>
</feature>
<dbReference type="Pfam" id="PF01943">
    <property type="entry name" value="Polysacc_synt"/>
    <property type="match status" value="1"/>
</dbReference>
<feature type="transmembrane region" description="Helical" evidence="7">
    <location>
        <begin position="141"/>
        <end position="160"/>
    </location>
</feature>
<evidence type="ECO:0000256" key="2">
    <source>
        <dbReference type="ARBA" id="ARBA00022475"/>
    </source>
</evidence>
<feature type="transmembrane region" description="Helical" evidence="7">
    <location>
        <begin position="477"/>
        <end position="495"/>
    </location>
</feature>
<reference evidence="8" key="1">
    <citation type="journal article" date="2014" name="Int. J. Syst. Evol. Microbiol.">
        <title>Complete genome sequence of Corynebacterium casei LMG S-19264T (=DSM 44701T), isolated from a smear-ripened cheese.</title>
        <authorList>
            <consortium name="US DOE Joint Genome Institute (JGI-PGF)"/>
            <person name="Walter F."/>
            <person name="Albersmeier A."/>
            <person name="Kalinowski J."/>
            <person name="Ruckert C."/>
        </authorList>
    </citation>
    <scope>NUCLEOTIDE SEQUENCE</scope>
    <source>
        <strain evidence="8">KCTC 23077</strain>
    </source>
</reference>
<evidence type="ECO:0000313" key="8">
    <source>
        <dbReference type="EMBL" id="GHA74719.1"/>
    </source>
</evidence>
<proteinExistence type="predicted"/>
<dbReference type="Proteomes" id="UP000646426">
    <property type="component" value="Unassembled WGS sequence"/>
</dbReference>
<feature type="transmembrane region" description="Helical" evidence="7">
    <location>
        <begin position="388"/>
        <end position="407"/>
    </location>
</feature>
<evidence type="ECO:0000256" key="7">
    <source>
        <dbReference type="SAM" id="Phobius"/>
    </source>
</evidence>
<sequence length="511" mass="55520">MSIPEEKARVAASSQAPGAPAREARKPPSVGTHYMRYSVGSLLVMVAGFVSFPILTRLLDNTEYGVLGYYNTWVLIAIALAKLGGQHAIIRFYPHNADRDTYTHFSTNLVVLPMLLSFTLWGTVTAGLLFWEWSGRHTFSSVFWCVVLLTPVLVMGSFVQMVVRASERSGIVMATRVSQRWLELGFGVAFVIFIERTALSVFQGRLAAAALLLAYFTWWSFRHLRFSRSMVDRAAIVGALAYGMPLMVNEFAAMGLAASDRILIKEITGDFAAVGIYTIGYALAQQINLFMHAALSEAFVPVANRTYGSGGDEAVRDLKGRMLLPIAYASIGIATMVLAIGQEAIVALAGADKAASGAVFVITGTVMALYPLFDISSYGLLLQKRSKTVLMITVAAASLSIATNLVLIPRLGYMGAAWATVVTYGALWSLNFILCPRGLRRLPDARTLVTALGCATVLLALIWATDLFGVQSAWGRVFVGGGLFIALYALPVWLFDSRLRAILPRFRRGGI</sequence>
<evidence type="ECO:0000256" key="5">
    <source>
        <dbReference type="ARBA" id="ARBA00023136"/>
    </source>
</evidence>
<dbReference type="PANTHER" id="PTHR30250">
    <property type="entry name" value="PST FAMILY PREDICTED COLANIC ACID TRANSPORTER"/>
    <property type="match status" value="1"/>
</dbReference>
<reference evidence="8" key="2">
    <citation type="submission" date="2020-09" db="EMBL/GenBank/DDBJ databases">
        <authorList>
            <person name="Sun Q."/>
            <person name="Kim S."/>
        </authorList>
    </citation>
    <scope>NUCLEOTIDE SEQUENCE</scope>
    <source>
        <strain evidence="8">KCTC 23077</strain>
    </source>
</reference>
<feature type="transmembrane region" description="Helical" evidence="7">
    <location>
        <begin position="447"/>
        <end position="465"/>
    </location>
</feature>
<dbReference type="EMBL" id="BMYD01000001">
    <property type="protein sequence ID" value="GHA74719.1"/>
    <property type="molecule type" value="Genomic_DNA"/>
</dbReference>
<dbReference type="InterPro" id="IPR050833">
    <property type="entry name" value="Poly_Biosynth_Transport"/>
</dbReference>
<organism evidence="8 9">
    <name type="scientific">Cognatilysobacter bugurensis</name>
    <dbReference type="NCBI Taxonomy" id="543356"/>
    <lineage>
        <taxon>Bacteria</taxon>
        <taxon>Pseudomonadati</taxon>
        <taxon>Pseudomonadota</taxon>
        <taxon>Gammaproteobacteria</taxon>
        <taxon>Lysobacterales</taxon>
        <taxon>Lysobacteraceae</taxon>
        <taxon>Cognatilysobacter</taxon>
    </lineage>
</organism>
<dbReference type="InterPro" id="IPR002797">
    <property type="entry name" value="Polysacc_synth"/>
</dbReference>
<keyword evidence="3 7" id="KW-0812">Transmembrane</keyword>
<feature type="transmembrane region" description="Helical" evidence="7">
    <location>
        <begin position="326"/>
        <end position="351"/>
    </location>
</feature>
<keyword evidence="4 7" id="KW-1133">Transmembrane helix</keyword>
<keyword evidence="9" id="KW-1185">Reference proteome</keyword>
<evidence type="ECO:0000313" key="9">
    <source>
        <dbReference type="Proteomes" id="UP000646426"/>
    </source>
</evidence>
<evidence type="ECO:0000256" key="1">
    <source>
        <dbReference type="ARBA" id="ARBA00004651"/>
    </source>
</evidence>
<feature type="transmembrane region" description="Helical" evidence="7">
    <location>
        <begin position="413"/>
        <end position="435"/>
    </location>
</feature>
<feature type="transmembrane region" description="Helical" evidence="7">
    <location>
        <begin position="357"/>
        <end position="381"/>
    </location>
</feature>
<accession>A0A918SXA1</accession>
<evidence type="ECO:0008006" key="10">
    <source>
        <dbReference type="Google" id="ProtNLM"/>
    </source>
</evidence>
<keyword evidence="2" id="KW-1003">Cell membrane</keyword>
<feature type="transmembrane region" description="Helical" evidence="7">
    <location>
        <begin position="181"/>
        <end position="199"/>
    </location>
</feature>
<comment type="caution">
    <text evidence="8">The sequence shown here is derived from an EMBL/GenBank/DDBJ whole genome shotgun (WGS) entry which is preliminary data.</text>
</comment>
<dbReference type="PANTHER" id="PTHR30250:SF11">
    <property type="entry name" value="O-ANTIGEN TRANSPORTER-RELATED"/>
    <property type="match status" value="1"/>
</dbReference>
<name>A0A918SXA1_9GAMM</name>
<comment type="subcellular location">
    <subcellularLocation>
        <location evidence="1">Cell membrane</location>
        <topology evidence="1">Multi-pass membrane protein</topology>
    </subcellularLocation>
</comment>
<dbReference type="GO" id="GO:0005886">
    <property type="term" value="C:plasma membrane"/>
    <property type="evidence" value="ECO:0007669"/>
    <property type="project" value="UniProtKB-SubCell"/>
</dbReference>
<protein>
    <recommendedName>
        <fullName evidence="10">Polysaccharide biosynthesis protein C-terminal domain-containing protein</fullName>
    </recommendedName>
</protein>
<evidence type="ECO:0000256" key="3">
    <source>
        <dbReference type="ARBA" id="ARBA00022692"/>
    </source>
</evidence>
<evidence type="ECO:0000256" key="4">
    <source>
        <dbReference type="ARBA" id="ARBA00022989"/>
    </source>
</evidence>
<keyword evidence="5 7" id="KW-0472">Membrane</keyword>
<dbReference type="AlphaFoldDB" id="A0A918SXA1"/>